<dbReference type="Proteomes" id="UP001175000">
    <property type="component" value="Unassembled WGS sequence"/>
</dbReference>
<name>A0AA39XFV0_9PEZI</name>
<protein>
    <submittedName>
        <fullName evidence="1">Uncharacterized protein</fullName>
    </submittedName>
</protein>
<sequence length="54" mass="5909">MNGCYCSNYYGSIGCRNTVSKFGERCKLCVALKSGASLSHGLLSEDDLWMVNEP</sequence>
<gene>
    <name evidence="1" type="ORF">B0T14DRAFT_387455</name>
</gene>
<proteinExistence type="predicted"/>
<feature type="non-terminal residue" evidence="1">
    <location>
        <position position="54"/>
    </location>
</feature>
<dbReference type="EMBL" id="JAULSU010000001">
    <property type="protein sequence ID" value="KAK0633224.1"/>
    <property type="molecule type" value="Genomic_DNA"/>
</dbReference>
<evidence type="ECO:0000313" key="1">
    <source>
        <dbReference type="EMBL" id="KAK0633224.1"/>
    </source>
</evidence>
<comment type="caution">
    <text evidence="1">The sequence shown here is derived from an EMBL/GenBank/DDBJ whole genome shotgun (WGS) entry which is preliminary data.</text>
</comment>
<keyword evidence="2" id="KW-1185">Reference proteome</keyword>
<reference evidence="1" key="1">
    <citation type="submission" date="2023-06" db="EMBL/GenBank/DDBJ databases">
        <title>Genome-scale phylogeny and comparative genomics of the fungal order Sordariales.</title>
        <authorList>
            <consortium name="Lawrence Berkeley National Laboratory"/>
            <person name="Hensen N."/>
            <person name="Bonometti L."/>
            <person name="Westerberg I."/>
            <person name="Brannstrom I.O."/>
            <person name="Guillou S."/>
            <person name="Cros-Aarteil S."/>
            <person name="Calhoun S."/>
            <person name="Haridas S."/>
            <person name="Kuo A."/>
            <person name="Mondo S."/>
            <person name="Pangilinan J."/>
            <person name="Riley R."/>
            <person name="Labutti K."/>
            <person name="Andreopoulos B."/>
            <person name="Lipzen A."/>
            <person name="Chen C."/>
            <person name="Yanf M."/>
            <person name="Daum C."/>
            <person name="Ng V."/>
            <person name="Clum A."/>
            <person name="Steindorff A."/>
            <person name="Ohm R."/>
            <person name="Martin F."/>
            <person name="Silar P."/>
            <person name="Natvig D."/>
            <person name="Lalanne C."/>
            <person name="Gautier V."/>
            <person name="Ament-Velasquez S.L."/>
            <person name="Kruys A."/>
            <person name="Hutchinson M.I."/>
            <person name="Powell A.J."/>
            <person name="Barry K."/>
            <person name="Miller A.N."/>
            <person name="Grigoriev I.V."/>
            <person name="Debuchy R."/>
            <person name="Gladieux P."/>
            <person name="Thoren M.H."/>
            <person name="Johannesson H."/>
        </authorList>
    </citation>
    <scope>NUCLEOTIDE SEQUENCE</scope>
    <source>
        <strain evidence="1">CBS 606.72</strain>
    </source>
</reference>
<organism evidence="1 2">
    <name type="scientific">Immersiella caudata</name>
    <dbReference type="NCBI Taxonomy" id="314043"/>
    <lineage>
        <taxon>Eukaryota</taxon>
        <taxon>Fungi</taxon>
        <taxon>Dikarya</taxon>
        <taxon>Ascomycota</taxon>
        <taxon>Pezizomycotina</taxon>
        <taxon>Sordariomycetes</taxon>
        <taxon>Sordariomycetidae</taxon>
        <taxon>Sordariales</taxon>
        <taxon>Lasiosphaeriaceae</taxon>
        <taxon>Immersiella</taxon>
    </lineage>
</organism>
<dbReference type="AlphaFoldDB" id="A0AA39XFV0"/>
<evidence type="ECO:0000313" key="2">
    <source>
        <dbReference type="Proteomes" id="UP001175000"/>
    </source>
</evidence>
<accession>A0AA39XFV0</accession>